<name>A0A0N4ULM6_DRAME</name>
<dbReference type="FunFam" id="3.40.190.10:FF:000060">
    <property type="entry name" value="Glutamate receptor ionotropic, kainate 1"/>
    <property type="match status" value="1"/>
</dbReference>
<dbReference type="SUPFAM" id="SSF53850">
    <property type="entry name" value="Periplasmic binding protein-like II"/>
    <property type="match status" value="1"/>
</dbReference>
<dbReference type="Pfam" id="PF00060">
    <property type="entry name" value="Lig_chan"/>
    <property type="match status" value="1"/>
</dbReference>
<dbReference type="SMART" id="SM00079">
    <property type="entry name" value="PBPe"/>
    <property type="match status" value="1"/>
</dbReference>
<evidence type="ECO:0000256" key="17">
    <source>
        <dbReference type="PIRSR" id="PIRSR601508-2"/>
    </source>
</evidence>
<dbReference type="Proteomes" id="UP000038040">
    <property type="component" value="Unplaced"/>
</dbReference>
<keyword evidence="14" id="KW-0407">Ion channel</keyword>
<keyword evidence="5" id="KW-0732">Signal</keyword>
<evidence type="ECO:0000256" key="15">
    <source>
        <dbReference type="ARBA" id="ARBA00034104"/>
    </source>
</evidence>
<feature type="domain" description="Ionotropic glutamate receptor C-terminal" evidence="19">
    <location>
        <begin position="227"/>
        <end position="582"/>
    </location>
</feature>
<dbReference type="OrthoDB" id="5984008at2759"/>
<keyword evidence="12" id="KW-0628">Postsynaptic cell membrane</keyword>
<feature type="domain" description="Ionotropic glutamate receptor L-glutamate and glycine-binding" evidence="20">
    <location>
        <begin position="237"/>
        <end position="299"/>
    </location>
</feature>
<evidence type="ECO:0000256" key="4">
    <source>
        <dbReference type="ARBA" id="ARBA00022692"/>
    </source>
</evidence>
<feature type="binding site" evidence="16">
    <location>
        <position position="315"/>
    </location>
    <ligand>
        <name>L-glutamate</name>
        <dbReference type="ChEBI" id="CHEBI:29985"/>
    </ligand>
</feature>
<feature type="binding site" evidence="16">
    <location>
        <position position="308"/>
    </location>
    <ligand>
        <name>L-glutamate</name>
        <dbReference type="ChEBI" id="CHEBI:29985"/>
    </ligand>
</feature>
<comment type="similarity">
    <text evidence="1">Belongs to the glutamate-gated ion channel (TC 1.A.10.1) family.</text>
</comment>
<evidence type="ECO:0000256" key="7">
    <source>
        <dbReference type="ARBA" id="ARBA00023018"/>
    </source>
</evidence>
<feature type="binding site" evidence="16">
    <location>
        <position position="310"/>
    </location>
    <ligand>
        <name>L-glutamate</name>
        <dbReference type="ChEBI" id="CHEBI:29985"/>
    </ligand>
</feature>
<dbReference type="Gene3D" id="3.40.190.10">
    <property type="entry name" value="Periplasmic binding protein-like II"/>
    <property type="match status" value="2"/>
</dbReference>
<dbReference type="InterPro" id="IPR001508">
    <property type="entry name" value="Iono_Glu_rcpt_met"/>
</dbReference>
<proteinExistence type="inferred from homology"/>
<dbReference type="CDD" id="cd13714">
    <property type="entry name" value="PBP2_iGluR_Kainate"/>
    <property type="match status" value="1"/>
</dbReference>
<dbReference type="InterPro" id="IPR001320">
    <property type="entry name" value="Iontro_rcpt_C"/>
</dbReference>
<evidence type="ECO:0000256" key="11">
    <source>
        <dbReference type="ARBA" id="ARBA00023180"/>
    </source>
</evidence>
<dbReference type="WBParaSite" id="DME_0000870601-mRNA-1">
    <property type="protein sequence ID" value="DME_0000870601-mRNA-1"/>
    <property type="gene ID" value="DME_0000870601"/>
</dbReference>
<dbReference type="Gene3D" id="1.10.287.70">
    <property type="match status" value="1"/>
</dbReference>
<protein>
    <submittedName>
        <fullName evidence="24">Glutamate receptor</fullName>
    </submittedName>
</protein>
<evidence type="ECO:0000256" key="14">
    <source>
        <dbReference type="ARBA" id="ARBA00023303"/>
    </source>
</evidence>
<dbReference type="AlphaFoldDB" id="A0A0N4ULM6"/>
<feature type="transmembrane region" description="Helical" evidence="18">
    <location>
        <begin position="388"/>
        <end position="406"/>
    </location>
</feature>
<feature type="transmembrane region" description="Helical" evidence="18">
    <location>
        <begin position="418"/>
        <end position="441"/>
    </location>
</feature>
<sequence>MISKGRFIFLFYFTIVSSLKIVIKFMRIKLDICKFCVSWKKKIFLNISVEELAKAGITILVGPPNVEISNILDALSVDYGITFLSYFWESNPCGYHRNGYNLFPTQQYYKALFRVLDYWQWERTVIVIEKSNTFCRYKDFIEKSNKQVILLEIDDDSHHGFLRAGKLIRVICDQTNCWRNSNRLLVDLSPKNTYKFLRTALMLGMINLRNWYLITSLKNLAIFQQRFLTVTSIEERPYLMQKTLPNGRIIFEGFCVDLLDKLAENLDFEYKINIVKDGKYGEQINGTDKWNGMIGEILSGKADMVVAPITVTAGRLEVVDFTDPFLQLGISMLMRQPNRTTSSSLTSFLWPLSGSVWMYSVFAIIGTALSVILISLLSPSESAHEFGIMNSAWYLICILLRAGSGYNCQSLSNRIISAIWWSFTLVLFAQYTANFAALLTVERKSMPLNSFEELGNQTEYAFGSILGGSTMQFFKQSRLEIFQRIWSRMESTTPSVFVHSNNEGVERVLNEKYIFLMESASLEYQLTQNCNLTRVGTVVLGSKGYSIAVRKGSIWRERLTRQILDFNEKGIILMLKSNWWNNAQMNWFSHQRISLNSHMNFFHNHSHFFRSKL</sequence>
<evidence type="ECO:0000256" key="18">
    <source>
        <dbReference type="SAM" id="Phobius"/>
    </source>
</evidence>
<feature type="transmembrane region" description="Helical" evidence="18">
    <location>
        <begin position="356"/>
        <end position="376"/>
    </location>
</feature>
<feature type="binding site" evidence="16">
    <location>
        <position position="518"/>
    </location>
    <ligand>
        <name>L-glutamate</name>
        <dbReference type="ChEBI" id="CHEBI:29985"/>
    </ligand>
</feature>
<evidence type="ECO:0000256" key="5">
    <source>
        <dbReference type="ARBA" id="ARBA00022729"/>
    </source>
</evidence>
<dbReference type="SUPFAM" id="SSF53822">
    <property type="entry name" value="Periplasmic binding protein-like I"/>
    <property type="match status" value="1"/>
</dbReference>
<keyword evidence="7" id="KW-0770">Synapse</keyword>
<dbReference type="FunFam" id="3.40.190.10:FF:000024">
    <property type="entry name" value="Glutamate receptor, ionotropic, delta 1"/>
    <property type="match status" value="1"/>
</dbReference>
<evidence type="ECO:0000259" key="19">
    <source>
        <dbReference type="SMART" id="SM00079"/>
    </source>
</evidence>
<keyword evidence="2" id="KW-0813">Transport</keyword>
<evidence type="ECO:0000256" key="13">
    <source>
        <dbReference type="ARBA" id="ARBA00023286"/>
    </source>
</evidence>
<evidence type="ECO:0000256" key="8">
    <source>
        <dbReference type="ARBA" id="ARBA00023065"/>
    </source>
</evidence>
<dbReference type="PANTHER" id="PTHR18966">
    <property type="entry name" value="IONOTROPIC GLUTAMATE RECEPTOR"/>
    <property type="match status" value="1"/>
</dbReference>
<dbReference type="InterPro" id="IPR015683">
    <property type="entry name" value="Ionotropic_Glu_rcpt"/>
</dbReference>
<evidence type="ECO:0000256" key="6">
    <source>
        <dbReference type="ARBA" id="ARBA00022989"/>
    </source>
</evidence>
<evidence type="ECO:0000313" key="22">
    <source>
        <dbReference type="Proteomes" id="UP000038040"/>
    </source>
</evidence>
<evidence type="ECO:0000256" key="12">
    <source>
        <dbReference type="ARBA" id="ARBA00023257"/>
    </source>
</evidence>
<dbReference type="EMBL" id="UYYG01000070">
    <property type="protein sequence ID" value="VDN52648.1"/>
    <property type="molecule type" value="Genomic_DNA"/>
</dbReference>
<dbReference type="PRINTS" id="PR00177">
    <property type="entry name" value="NMDARECEPTOR"/>
</dbReference>
<evidence type="ECO:0000259" key="20">
    <source>
        <dbReference type="SMART" id="SM00918"/>
    </source>
</evidence>
<keyword evidence="10" id="KW-0675">Receptor</keyword>
<gene>
    <name evidence="21" type="ORF">DME_LOCUS2621</name>
</gene>
<feature type="site" description="Crucial to convey clamshell closure to channel opening" evidence="17">
    <location>
        <position position="448"/>
    </location>
</feature>
<dbReference type="InterPro" id="IPR028082">
    <property type="entry name" value="Peripla_BP_I"/>
</dbReference>
<dbReference type="GO" id="GO:0045211">
    <property type="term" value="C:postsynaptic membrane"/>
    <property type="evidence" value="ECO:0007669"/>
    <property type="project" value="UniProtKB-SubCell"/>
</dbReference>
<organism evidence="22 24">
    <name type="scientific">Dracunculus medinensis</name>
    <name type="common">Guinea worm</name>
    <dbReference type="NCBI Taxonomy" id="318479"/>
    <lineage>
        <taxon>Eukaryota</taxon>
        <taxon>Metazoa</taxon>
        <taxon>Ecdysozoa</taxon>
        <taxon>Nematoda</taxon>
        <taxon>Chromadorea</taxon>
        <taxon>Rhabditida</taxon>
        <taxon>Spirurina</taxon>
        <taxon>Dracunculoidea</taxon>
        <taxon>Dracunculidae</taxon>
        <taxon>Dracunculus</taxon>
    </lineage>
</organism>
<evidence type="ECO:0000256" key="16">
    <source>
        <dbReference type="PIRSR" id="PIRSR601508-1"/>
    </source>
</evidence>
<evidence type="ECO:0000313" key="23">
    <source>
        <dbReference type="Proteomes" id="UP000274756"/>
    </source>
</evidence>
<dbReference type="Pfam" id="PF10613">
    <property type="entry name" value="Lig_chan-Glu_bd"/>
    <property type="match status" value="1"/>
</dbReference>
<dbReference type="InterPro" id="IPR019594">
    <property type="entry name" value="Glu/Gly-bd"/>
</dbReference>
<evidence type="ECO:0000256" key="1">
    <source>
        <dbReference type="ARBA" id="ARBA00008685"/>
    </source>
</evidence>
<evidence type="ECO:0000313" key="21">
    <source>
        <dbReference type="EMBL" id="VDN52648.1"/>
    </source>
</evidence>
<evidence type="ECO:0000256" key="3">
    <source>
        <dbReference type="ARBA" id="ARBA00022475"/>
    </source>
</evidence>
<dbReference type="FunFam" id="1.10.287.70:FF:000143">
    <property type="entry name" value="Probable glutamate receptor"/>
    <property type="match status" value="1"/>
</dbReference>
<dbReference type="GO" id="GO:0015276">
    <property type="term" value="F:ligand-gated monoatomic ion channel activity"/>
    <property type="evidence" value="ECO:0007669"/>
    <property type="project" value="InterPro"/>
</dbReference>
<keyword evidence="13" id="KW-1071">Ligand-gated ion channel</keyword>
<comment type="subcellular location">
    <subcellularLocation>
        <location evidence="15">Postsynaptic cell membrane</location>
        <topology evidence="15">Multi-pass membrane protein</topology>
    </subcellularLocation>
</comment>
<reference evidence="21 23" key="2">
    <citation type="submission" date="2018-11" db="EMBL/GenBank/DDBJ databases">
        <authorList>
            <consortium name="Pathogen Informatics"/>
        </authorList>
    </citation>
    <scope>NUCLEOTIDE SEQUENCE [LARGE SCALE GENOMIC DNA]</scope>
</reference>
<evidence type="ECO:0000256" key="9">
    <source>
        <dbReference type="ARBA" id="ARBA00023136"/>
    </source>
</evidence>
<keyword evidence="6 18" id="KW-1133">Transmembrane helix</keyword>
<evidence type="ECO:0000256" key="10">
    <source>
        <dbReference type="ARBA" id="ARBA00023170"/>
    </source>
</evidence>
<feature type="site" description="Interaction with the cone snail toxin Con-ikot-ikot" evidence="17">
    <location>
        <position position="475"/>
    </location>
</feature>
<dbReference type="STRING" id="318479.A0A0N4ULM6"/>
<dbReference type="SMART" id="SM00918">
    <property type="entry name" value="Lig_chan-Glu_bd"/>
    <property type="match status" value="1"/>
</dbReference>
<dbReference type="Gene3D" id="3.40.50.2300">
    <property type="match status" value="2"/>
</dbReference>
<accession>A0A0N4ULM6</accession>
<keyword evidence="11" id="KW-0325">Glycoprotein</keyword>
<feature type="binding site" evidence="16">
    <location>
        <position position="470"/>
    </location>
    <ligand>
        <name>L-glutamate</name>
        <dbReference type="ChEBI" id="CHEBI:29985"/>
    </ligand>
</feature>
<keyword evidence="8" id="KW-0406">Ion transport</keyword>
<dbReference type="Proteomes" id="UP000274756">
    <property type="component" value="Unassembled WGS sequence"/>
</dbReference>
<keyword evidence="3" id="KW-1003">Cell membrane</keyword>
<reference evidence="24" key="1">
    <citation type="submission" date="2017-02" db="UniProtKB">
        <authorList>
            <consortium name="WormBaseParasite"/>
        </authorList>
    </citation>
    <scope>IDENTIFICATION</scope>
</reference>
<keyword evidence="23" id="KW-1185">Reference proteome</keyword>
<evidence type="ECO:0000313" key="24">
    <source>
        <dbReference type="WBParaSite" id="DME_0000870601-mRNA-1"/>
    </source>
</evidence>
<dbReference type="GO" id="GO:0038023">
    <property type="term" value="F:signaling receptor activity"/>
    <property type="evidence" value="ECO:0007669"/>
    <property type="project" value="InterPro"/>
</dbReference>
<evidence type="ECO:0000256" key="2">
    <source>
        <dbReference type="ARBA" id="ARBA00022448"/>
    </source>
</evidence>
<keyword evidence="9 18" id="KW-0472">Membrane</keyword>
<keyword evidence="4 18" id="KW-0812">Transmembrane</keyword>
<feature type="transmembrane region" description="Helical" evidence="18">
    <location>
        <begin position="7"/>
        <end position="26"/>
    </location>
</feature>
<feature type="binding site" evidence="16">
    <location>
        <position position="469"/>
    </location>
    <ligand>
        <name>L-glutamate</name>
        <dbReference type="ChEBI" id="CHEBI:29985"/>
    </ligand>
</feature>